<dbReference type="EMBL" id="UINC01016550">
    <property type="protein sequence ID" value="SVA68823.1"/>
    <property type="molecule type" value="Genomic_DNA"/>
</dbReference>
<gene>
    <name evidence="1" type="ORF">METZ01_LOCUS121677</name>
</gene>
<evidence type="ECO:0000313" key="1">
    <source>
        <dbReference type="EMBL" id="SVA68823.1"/>
    </source>
</evidence>
<sequence length="71" mass="8669">MPTKQRLVGKYSILEPIKINKHAINLYENFSKDKVNRIWTYMPYGPFHNFKSFKNYLKKYCLKKDPFFYAI</sequence>
<dbReference type="Gene3D" id="3.40.630.30">
    <property type="match status" value="1"/>
</dbReference>
<name>A0A381XX64_9ZZZZ</name>
<protein>
    <submittedName>
        <fullName evidence="1">Uncharacterized protein</fullName>
    </submittedName>
</protein>
<organism evidence="1">
    <name type="scientific">marine metagenome</name>
    <dbReference type="NCBI Taxonomy" id="408172"/>
    <lineage>
        <taxon>unclassified sequences</taxon>
        <taxon>metagenomes</taxon>
        <taxon>ecological metagenomes</taxon>
    </lineage>
</organism>
<feature type="non-terminal residue" evidence="1">
    <location>
        <position position="71"/>
    </location>
</feature>
<proteinExistence type="predicted"/>
<reference evidence="1" key="1">
    <citation type="submission" date="2018-05" db="EMBL/GenBank/DDBJ databases">
        <authorList>
            <person name="Lanie J.A."/>
            <person name="Ng W.-L."/>
            <person name="Kazmierczak K.M."/>
            <person name="Andrzejewski T.M."/>
            <person name="Davidsen T.M."/>
            <person name="Wayne K.J."/>
            <person name="Tettelin H."/>
            <person name="Glass J.I."/>
            <person name="Rusch D."/>
            <person name="Podicherti R."/>
            <person name="Tsui H.-C.T."/>
            <person name="Winkler M.E."/>
        </authorList>
    </citation>
    <scope>NUCLEOTIDE SEQUENCE</scope>
</reference>
<accession>A0A381XX64</accession>
<dbReference type="AlphaFoldDB" id="A0A381XX64"/>